<dbReference type="EMBL" id="ATLV01023409">
    <property type="status" value="NOT_ANNOTATED_CDS"/>
    <property type="molecule type" value="Genomic_DNA"/>
</dbReference>
<sequence length="116" mass="12995">MSKPGLEPARQNVPRPVRIPPGRLAAFCDRHVNVDLSLERRHFRDSPEIMHSTCVYPARAQLKPSDVSNAGNTIGRHVDGWFGVQQFIFECPSAHPLPSGELPTRSRLGMRNERTA</sequence>
<dbReference type="AlphaFoldDB" id="A0A084WFX9"/>
<accession>A0A084WFX9</accession>
<evidence type="ECO:0000313" key="3">
    <source>
        <dbReference type="EnsemblMetazoa" id="ASIC017276-PA"/>
    </source>
</evidence>
<proteinExistence type="predicted"/>
<keyword evidence="4" id="KW-1185">Reference proteome</keyword>
<evidence type="ECO:0000313" key="4">
    <source>
        <dbReference type="Proteomes" id="UP000030765"/>
    </source>
</evidence>
<name>A0A084WFX9_ANOSI</name>
<dbReference type="Proteomes" id="UP000030765">
    <property type="component" value="Unassembled WGS sequence"/>
</dbReference>
<feature type="region of interest" description="Disordered" evidence="1">
    <location>
        <begin position="94"/>
        <end position="116"/>
    </location>
</feature>
<evidence type="ECO:0000256" key="1">
    <source>
        <dbReference type="SAM" id="MobiDB-lite"/>
    </source>
</evidence>
<reference evidence="2 4" key="1">
    <citation type="journal article" date="2014" name="BMC Genomics">
        <title>Genome sequence of Anopheles sinensis provides insight into genetics basis of mosquito competence for malaria parasites.</title>
        <authorList>
            <person name="Zhou D."/>
            <person name="Zhang D."/>
            <person name="Ding G."/>
            <person name="Shi L."/>
            <person name="Hou Q."/>
            <person name="Ye Y."/>
            <person name="Xu Y."/>
            <person name="Zhou H."/>
            <person name="Xiong C."/>
            <person name="Li S."/>
            <person name="Yu J."/>
            <person name="Hong S."/>
            <person name="Yu X."/>
            <person name="Zou P."/>
            <person name="Chen C."/>
            <person name="Chang X."/>
            <person name="Wang W."/>
            <person name="Lv Y."/>
            <person name="Sun Y."/>
            <person name="Ma L."/>
            <person name="Shen B."/>
            <person name="Zhu C."/>
        </authorList>
    </citation>
    <scope>NUCLEOTIDE SEQUENCE [LARGE SCALE GENOMIC DNA]</scope>
</reference>
<protein>
    <submittedName>
        <fullName evidence="2 3">Uncharacterized protein</fullName>
    </submittedName>
</protein>
<dbReference type="VEuPathDB" id="VectorBase:ASIC017276"/>
<organism evidence="2">
    <name type="scientific">Anopheles sinensis</name>
    <name type="common">Mosquito</name>
    <dbReference type="NCBI Taxonomy" id="74873"/>
    <lineage>
        <taxon>Eukaryota</taxon>
        <taxon>Metazoa</taxon>
        <taxon>Ecdysozoa</taxon>
        <taxon>Arthropoda</taxon>
        <taxon>Hexapoda</taxon>
        <taxon>Insecta</taxon>
        <taxon>Pterygota</taxon>
        <taxon>Neoptera</taxon>
        <taxon>Endopterygota</taxon>
        <taxon>Diptera</taxon>
        <taxon>Nematocera</taxon>
        <taxon>Culicoidea</taxon>
        <taxon>Culicidae</taxon>
        <taxon>Anophelinae</taxon>
        <taxon>Anopheles</taxon>
    </lineage>
</organism>
<gene>
    <name evidence="2" type="ORF">ZHAS_00017276</name>
</gene>
<evidence type="ECO:0000313" key="2">
    <source>
        <dbReference type="EMBL" id="KFB49123.1"/>
    </source>
</evidence>
<reference evidence="3" key="2">
    <citation type="submission" date="2020-05" db="UniProtKB">
        <authorList>
            <consortium name="EnsemblMetazoa"/>
        </authorList>
    </citation>
    <scope>IDENTIFICATION</scope>
</reference>
<dbReference type="EMBL" id="KE525343">
    <property type="protein sequence ID" value="KFB49123.1"/>
    <property type="molecule type" value="Genomic_DNA"/>
</dbReference>
<dbReference type="EnsemblMetazoa" id="ASIC017276-RA">
    <property type="protein sequence ID" value="ASIC017276-PA"/>
    <property type="gene ID" value="ASIC017276"/>
</dbReference>